<feature type="compositionally biased region" description="Polar residues" evidence="1">
    <location>
        <begin position="436"/>
        <end position="469"/>
    </location>
</feature>
<feature type="compositionally biased region" description="Low complexity" evidence="1">
    <location>
        <begin position="393"/>
        <end position="408"/>
    </location>
</feature>
<sequence length="786" mass="80114">MWHPTDSSVPSGIGFLVLSLVAQFTSAAPVADGAASVDQSRIFRRAVNGTATLSTDVVPAYTPTSSDVLSSTDILIVSTDTPTSSIGDATIVDTIISDTIISTGTPTSSDVLSSTDLIQSTSTDILTVSTDTPTSSIGDATIVDTTIGDTIISTGTPTSIDVLTSTDWIASTDTPTSSVGDTTIGDTTVSTGIETDTATSVTEQSLTATPIDVTTGSGTTETFPQSTTETSVPTSSAPVTAPPSGTTAAIAQATATASEYSSQIAIIIPIINAWTKDPVNLKTDTLDKVNNLINGIKGAIKDLGGSESSPCNGKKRGLGDLVSGIVSTVINTLSCAISELEDVTKNVTDGLVDGIAPIVASLTESNKDLEEESEEEEDEETKTDKTETETEDVSTTTEAETTTTTSGECQMRTTIDVAGESNNTPKMTIPFPEYTGVTTGSMTFTGIGAPSNTPGATSETSTGTNAASNTPGATSETSTGTGAPSNTPGATSETSTGTEASSDTSDAISENGTPTAGTPTAVTDATSEVPTTTEETETPAPTTTPSTLVTMTRSSSDESSNTITTGTPISSGLITTTPEATSTEPTRTYYPCLVYGGPSVPSAYCQCVTTVDGTQYVATTTLVDGQCAAYTEYPATINPVTDAPAPTDAPIMEPVTQTIAGTVLAWSSYSIQYGVVYTGIKVTQTIGLGEASTISTPVPTQTAVDNDGSGQCGTSDGLSKTGLGEACNRAIDEFEDDVIYTGYTTRYSRSKKGILIAASFGQAACIAKFSCDDYGIGMSGKLIKEA</sequence>
<accession>A0A9P5HLF5</accession>
<feature type="region of interest" description="Disordered" evidence="1">
    <location>
        <begin position="171"/>
        <end position="245"/>
    </location>
</feature>
<keyword evidence="2" id="KW-0732">Signal</keyword>
<dbReference type="OrthoDB" id="3886018at2759"/>
<feature type="compositionally biased region" description="Acidic residues" evidence="1">
    <location>
        <begin position="369"/>
        <end position="381"/>
    </location>
</feature>
<dbReference type="EMBL" id="JAANBB010000002">
    <property type="protein sequence ID" value="KAF7557953.1"/>
    <property type="molecule type" value="Genomic_DNA"/>
</dbReference>
<feature type="compositionally biased region" description="Polar residues" evidence="1">
    <location>
        <begin position="171"/>
        <end position="218"/>
    </location>
</feature>
<evidence type="ECO:0000256" key="2">
    <source>
        <dbReference type="SAM" id="SignalP"/>
    </source>
</evidence>
<gene>
    <name evidence="3" type="ORF">G7Z17_g344</name>
</gene>
<name>A0A9P5HLF5_9HYPO</name>
<reference evidence="3" key="1">
    <citation type="submission" date="2020-03" db="EMBL/GenBank/DDBJ databases">
        <title>Draft Genome Sequence of Cylindrodendrum hubeiense.</title>
        <authorList>
            <person name="Buettner E."/>
            <person name="Kellner H."/>
        </authorList>
    </citation>
    <scope>NUCLEOTIDE SEQUENCE</scope>
    <source>
        <strain evidence="3">IHI 201604</strain>
    </source>
</reference>
<dbReference type="InterPro" id="IPR029167">
    <property type="entry name" value="Mug117"/>
</dbReference>
<dbReference type="AlphaFoldDB" id="A0A9P5HLF5"/>
<proteinExistence type="predicted"/>
<feature type="compositionally biased region" description="Polar residues" evidence="1">
    <location>
        <begin position="551"/>
        <end position="574"/>
    </location>
</feature>
<evidence type="ECO:0000256" key="1">
    <source>
        <dbReference type="SAM" id="MobiDB-lite"/>
    </source>
</evidence>
<evidence type="ECO:0000313" key="3">
    <source>
        <dbReference type="EMBL" id="KAF7557953.1"/>
    </source>
</evidence>
<evidence type="ECO:0000313" key="4">
    <source>
        <dbReference type="Proteomes" id="UP000722485"/>
    </source>
</evidence>
<protein>
    <submittedName>
        <fullName evidence="3">Uncharacterized protein</fullName>
    </submittedName>
</protein>
<feature type="chain" id="PRO_5040204987" evidence="2">
    <location>
        <begin position="28"/>
        <end position="786"/>
    </location>
</feature>
<dbReference type="Pfam" id="PF15474">
    <property type="entry name" value="MU117"/>
    <property type="match status" value="1"/>
</dbReference>
<dbReference type="Proteomes" id="UP000722485">
    <property type="component" value="Unassembled WGS sequence"/>
</dbReference>
<comment type="caution">
    <text evidence="3">The sequence shown here is derived from an EMBL/GenBank/DDBJ whole genome shotgun (WGS) entry which is preliminary data.</text>
</comment>
<feature type="compositionally biased region" description="Low complexity" evidence="1">
    <location>
        <begin position="219"/>
        <end position="245"/>
    </location>
</feature>
<feature type="region of interest" description="Disordered" evidence="1">
    <location>
        <begin position="362"/>
        <end position="582"/>
    </location>
</feature>
<keyword evidence="4" id="KW-1185">Reference proteome</keyword>
<organism evidence="3 4">
    <name type="scientific">Cylindrodendrum hubeiense</name>
    <dbReference type="NCBI Taxonomy" id="595255"/>
    <lineage>
        <taxon>Eukaryota</taxon>
        <taxon>Fungi</taxon>
        <taxon>Dikarya</taxon>
        <taxon>Ascomycota</taxon>
        <taxon>Pezizomycotina</taxon>
        <taxon>Sordariomycetes</taxon>
        <taxon>Hypocreomycetidae</taxon>
        <taxon>Hypocreales</taxon>
        <taxon>Nectriaceae</taxon>
        <taxon>Cylindrodendrum</taxon>
    </lineage>
</organism>
<feature type="compositionally biased region" description="Low complexity" evidence="1">
    <location>
        <begin position="470"/>
        <end position="550"/>
    </location>
</feature>
<feature type="signal peptide" evidence="2">
    <location>
        <begin position="1"/>
        <end position="27"/>
    </location>
</feature>